<evidence type="ECO:0000313" key="1">
    <source>
        <dbReference type="EMBL" id="MCF2498366.1"/>
    </source>
</evidence>
<gene>
    <name evidence="1" type="ORF">L0661_08615</name>
</gene>
<dbReference type="EMBL" id="JAKFFV010000004">
    <property type="protein sequence ID" value="MCF2498366.1"/>
    <property type="molecule type" value="Genomic_DNA"/>
</dbReference>
<reference evidence="1" key="1">
    <citation type="submission" date="2022-01" db="EMBL/GenBank/DDBJ databases">
        <title>Novel species in genus Dyadobacter.</title>
        <authorList>
            <person name="Ma C."/>
        </authorList>
    </citation>
    <scope>NUCLEOTIDE SEQUENCE</scope>
    <source>
        <strain evidence="1">CY357</strain>
    </source>
</reference>
<dbReference type="RefSeq" id="WP_235177501.1">
    <property type="nucleotide sequence ID" value="NZ_JAKFFV010000004.1"/>
</dbReference>
<organism evidence="1 2">
    <name type="scientific">Dyadobacter chenhuakuii</name>
    <dbReference type="NCBI Taxonomy" id="2909339"/>
    <lineage>
        <taxon>Bacteria</taxon>
        <taxon>Pseudomonadati</taxon>
        <taxon>Bacteroidota</taxon>
        <taxon>Cytophagia</taxon>
        <taxon>Cytophagales</taxon>
        <taxon>Spirosomataceae</taxon>
        <taxon>Dyadobacter</taxon>
    </lineage>
</organism>
<evidence type="ECO:0000313" key="2">
    <source>
        <dbReference type="Proteomes" id="UP001139411"/>
    </source>
</evidence>
<dbReference type="Proteomes" id="UP001139411">
    <property type="component" value="Unassembled WGS sequence"/>
</dbReference>
<dbReference type="PROSITE" id="PS51257">
    <property type="entry name" value="PROKAR_LIPOPROTEIN"/>
    <property type="match status" value="1"/>
</dbReference>
<name>A0A9X1QC09_9BACT</name>
<proteinExistence type="predicted"/>
<protein>
    <submittedName>
        <fullName evidence="1">Uncharacterized protein</fullName>
    </submittedName>
</protein>
<dbReference type="AlphaFoldDB" id="A0A9X1QC09"/>
<accession>A0A9X1QC09</accession>
<comment type="caution">
    <text evidence="1">The sequence shown here is derived from an EMBL/GenBank/DDBJ whole genome shotgun (WGS) entry which is preliminary data.</text>
</comment>
<sequence>MKRIYYLCLAAFAVACGDRNDSQNYVSSDTTAVTVETPAIDTTMIDTSASDESAGMVVTPDESETVADVLARLSLQEQQEYLDKFSIPYQQSSSSATGYKYNSRTGSSGYYSYNYDIEGEDENGNSVSGNIDIQGKTGTGTITDEDGNEKSIDVQWVDYGVLQGSDEDGVTYEFHVDD</sequence>